<dbReference type="RefSeq" id="XP_033670985.1">
    <property type="nucleotide sequence ID" value="XM_033805053.1"/>
</dbReference>
<organism evidence="2 3">
    <name type="scientific">Zasmidium cellare ATCC 36951</name>
    <dbReference type="NCBI Taxonomy" id="1080233"/>
    <lineage>
        <taxon>Eukaryota</taxon>
        <taxon>Fungi</taxon>
        <taxon>Dikarya</taxon>
        <taxon>Ascomycota</taxon>
        <taxon>Pezizomycotina</taxon>
        <taxon>Dothideomycetes</taxon>
        <taxon>Dothideomycetidae</taxon>
        <taxon>Mycosphaerellales</taxon>
        <taxon>Mycosphaerellaceae</taxon>
        <taxon>Zasmidium</taxon>
    </lineage>
</organism>
<dbReference type="AlphaFoldDB" id="A0A6A6CXK6"/>
<dbReference type="EMBL" id="ML993586">
    <property type="protein sequence ID" value="KAF2170096.1"/>
    <property type="molecule type" value="Genomic_DNA"/>
</dbReference>
<evidence type="ECO:0000256" key="1">
    <source>
        <dbReference type="SAM" id="MobiDB-lite"/>
    </source>
</evidence>
<keyword evidence="3" id="KW-1185">Reference proteome</keyword>
<gene>
    <name evidence="2" type="ORF">M409DRAFT_19703</name>
</gene>
<feature type="compositionally biased region" description="Acidic residues" evidence="1">
    <location>
        <begin position="245"/>
        <end position="255"/>
    </location>
</feature>
<accession>A0A6A6CXK6</accession>
<name>A0A6A6CXK6_ZASCE</name>
<evidence type="ECO:0000313" key="3">
    <source>
        <dbReference type="Proteomes" id="UP000799537"/>
    </source>
</evidence>
<sequence>MIDRPPRVRPDTIDECPIFRTRWLFVGHDDIDRECWFGCVSAKKARDENIEEDIDWYWTWASNARPDPAEKISPCTVTKEDPNLTKLLDQNNMETDILSRLSPDERTLRYARLLHGINRGKYNVRERFDSDRMQPVETPFLRRPPPGPRSSFTQDSDLTADRSKGKRKREGSRYDGYGDDDQETAHPRRASAKKTRRAKELVDDVEFSDASYSPGYVSTYLDDDEDDDEGFSFPDGQTVKAKDEEPLEGATDDTEGVNVDKPNPLIAERAEQLLKVLEELHEAPYAVPLRAQIDKLLHDIDEAQRGTDALDIAEVALRRGRQMLSLFIEAVRWATNGANWQERSFVDYLELHHLPEELKEANRRLTLELRGYVRIVSEKIQSVKGLRRELEQAAREDEEEL</sequence>
<proteinExistence type="predicted"/>
<evidence type="ECO:0000313" key="2">
    <source>
        <dbReference type="EMBL" id="KAF2170096.1"/>
    </source>
</evidence>
<dbReference type="GeneID" id="54558325"/>
<reference evidence="2" key="1">
    <citation type="journal article" date="2020" name="Stud. Mycol.">
        <title>101 Dothideomycetes genomes: a test case for predicting lifestyles and emergence of pathogens.</title>
        <authorList>
            <person name="Haridas S."/>
            <person name="Albert R."/>
            <person name="Binder M."/>
            <person name="Bloem J."/>
            <person name="Labutti K."/>
            <person name="Salamov A."/>
            <person name="Andreopoulos B."/>
            <person name="Baker S."/>
            <person name="Barry K."/>
            <person name="Bills G."/>
            <person name="Bluhm B."/>
            <person name="Cannon C."/>
            <person name="Castanera R."/>
            <person name="Culley D."/>
            <person name="Daum C."/>
            <person name="Ezra D."/>
            <person name="Gonzalez J."/>
            <person name="Henrissat B."/>
            <person name="Kuo A."/>
            <person name="Liang C."/>
            <person name="Lipzen A."/>
            <person name="Lutzoni F."/>
            <person name="Magnuson J."/>
            <person name="Mondo S."/>
            <person name="Nolan M."/>
            <person name="Ohm R."/>
            <person name="Pangilinan J."/>
            <person name="Park H.-J."/>
            <person name="Ramirez L."/>
            <person name="Alfaro M."/>
            <person name="Sun H."/>
            <person name="Tritt A."/>
            <person name="Yoshinaga Y."/>
            <person name="Zwiers L.-H."/>
            <person name="Turgeon B."/>
            <person name="Goodwin S."/>
            <person name="Spatafora J."/>
            <person name="Crous P."/>
            <person name="Grigoriev I."/>
        </authorList>
    </citation>
    <scope>NUCLEOTIDE SEQUENCE</scope>
    <source>
        <strain evidence="2">ATCC 36951</strain>
    </source>
</reference>
<feature type="region of interest" description="Disordered" evidence="1">
    <location>
        <begin position="126"/>
        <end position="261"/>
    </location>
</feature>
<feature type="compositionally biased region" description="Basic residues" evidence="1">
    <location>
        <begin position="187"/>
        <end position="197"/>
    </location>
</feature>
<dbReference type="Proteomes" id="UP000799537">
    <property type="component" value="Unassembled WGS sequence"/>
</dbReference>
<protein>
    <submittedName>
        <fullName evidence="2">Uncharacterized protein</fullName>
    </submittedName>
</protein>
<feature type="compositionally biased region" description="Acidic residues" evidence="1">
    <location>
        <begin position="221"/>
        <end position="230"/>
    </location>
</feature>